<evidence type="ECO:0000313" key="5">
    <source>
        <dbReference type="Proteomes" id="UP001055437"/>
    </source>
</evidence>
<dbReference type="KEGG" id="csep:CP523_12915"/>
<dbReference type="GO" id="GO:0035312">
    <property type="term" value="F:5'-3' DNA exonuclease activity"/>
    <property type="evidence" value="ECO:0007669"/>
    <property type="project" value="TreeGrafter"/>
</dbReference>
<dbReference type="Proteomes" id="UP001055437">
    <property type="component" value="Chromosome"/>
</dbReference>
<dbReference type="OrthoDB" id="9791620at2"/>
<reference evidence="3" key="2">
    <citation type="submission" date="2022-06" db="EMBL/GenBank/DDBJ databases">
        <authorList>
            <person name="Holder M.E."/>
            <person name="Ajami N.J."/>
            <person name="Petrosino J.F."/>
        </authorList>
    </citation>
    <scope>NUCLEOTIDE SEQUENCE</scope>
    <source>
        <strain evidence="3">RMA 8861</strain>
    </source>
</reference>
<evidence type="ECO:0000313" key="3">
    <source>
        <dbReference type="EMBL" id="USS01845.1"/>
    </source>
</evidence>
<dbReference type="GeneID" id="303561586"/>
<sequence length="231" mass="26512">MYTKGDFHLHTTKSDGDHTPTEIVKMAKKQGLDIISITDHNTTAGIAEAKKIGTALGVKIIPGLELSTRYKGRKIHVLGYFLDDKYKNKNFQKGLKYIKSHNTQALQKLMKGKILVSKDDEKNRIDVRTGVDFLRFFGATIVLAHPVKIKPVMFREIINLDFNGIEAIYFKNKPEETEYFKKIAEDRDMFYTAGSDFHTNKTLDKRHGLIGDVYLNKEEIERFLKALEENN</sequence>
<dbReference type="Proteomes" id="UP000280586">
    <property type="component" value="Chromosome"/>
</dbReference>
<dbReference type="InterPro" id="IPR003141">
    <property type="entry name" value="Pol/His_phosphatase_N"/>
</dbReference>
<dbReference type="PANTHER" id="PTHR42924">
    <property type="entry name" value="EXONUCLEASE"/>
    <property type="match status" value="1"/>
</dbReference>
<dbReference type="InterPro" id="IPR016195">
    <property type="entry name" value="Pol/histidinol_Pase-like"/>
</dbReference>
<dbReference type="RefSeq" id="WP_066678225.1">
    <property type="nucleotide sequence ID" value="NZ_CABMIZ010000039.1"/>
</dbReference>
<dbReference type="AlphaFoldDB" id="A0A9N7PLZ9"/>
<dbReference type="Pfam" id="PF02811">
    <property type="entry name" value="PHP"/>
    <property type="match status" value="1"/>
</dbReference>
<protein>
    <submittedName>
        <fullName evidence="2">PHP domain-containing protein</fullName>
    </submittedName>
</protein>
<organism evidence="2 4">
    <name type="scientific">Clostridium septicum</name>
    <dbReference type="NCBI Taxonomy" id="1504"/>
    <lineage>
        <taxon>Bacteria</taxon>
        <taxon>Bacillati</taxon>
        <taxon>Bacillota</taxon>
        <taxon>Clostridia</taxon>
        <taxon>Eubacteriales</taxon>
        <taxon>Clostridiaceae</taxon>
        <taxon>Clostridium</taxon>
    </lineage>
</organism>
<gene>
    <name evidence="2" type="ORF">CP523_12915</name>
    <name evidence="3" type="ORF">NH397_05290</name>
</gene>
<reference evidence="2 4" key="1">
    <citation type="submission" date="2017-09" db="EMBL/GenBank/DDBJ databases">
        <authorList>
            <person name="Thomas P."/>
            <person name="Seyboldt C."/>
        </authorList>
    </citation>
    <scope>NUCLEOTIDE SEQUENCE [LARGE SCALE GENOMIC DNA]</scope>
    <source>
        <strain evidence="2 4">DSM 7534</strain>
    </source>
</reference>
<dbReference type="CDD" id="cd07438">
    <property type="entry name" value="PHP_HisPPase_AMP"/>
    <property type="match status" value="1"/>
</dbReference>
<proteinExistence type="predicted"/>
<keyword evidence="5" id="KW-1185">Reference proteome</keyword>
<dbReference type="SMART" id="SM00481">
    <property type="entry name" value="POLIIIAc"/>
    <property type="match status" value="1"/>
</dbReference>
<evidence type="ECO:0000313" key="4">
    <source>
        <dbReference type="Proteomes" id="UP000280586"/>
    </source>
</evidence>
<dbReference type="Gene3D" id="1.10.150.650">
    <property type="match status" value="1"/>
</dbReference>
<accession>A0A9N7PLZ9</accession>
<dbReference type="SUPFAM" id="SSF89550">
    <property type="entry name" value="PHP domain-like"/>
    <property type="match status" value="1"/>
</dbReference>
<dbReference type="GO" id="GO:0004534">
    <property type="term" value="F:5'-3' RNA exonuclease activity"/>
    <property type="evidence" value="ECO:0007669"/>
    <property type="project" value="TreeGrafter"/>
</dbReference>
<dbReference type="PANTHER" id="PTHR42924:SF3">
    <property type="entry name" value="POLYMERASE_HISTIDINOL PHOSPHATASE N-TERMINAL DOMAIN-CONTAINING PROTEIN"/>
    <property type="match status" value="1"/>
</dbReference>
<dbReference type="EMBL" id="CP023671">
    <property type="protein sequence ID" value="AYE35251.1"/>
    <property type="molecule type" value="Genomic_DNA"/>
</dbReference>
<evidence type="ECO:0000313" key="2">
    <source>
        <dbReference type="EMBL" id="AYE35251.1"/>
    </source>
</evidence>
<feature type="domain" description="Polymerase/histidinol phosphatase N-terminal" evidence="1">
    <location>
        <begin position="5"/>
        <end position="70"/>
    </location>
</feature>
<evidence type="ECO:0000259" key="1">
    <source>
        <dbReference type="SMART" id="SM00481"/>
    </source>
</evidence>
<dbReference type="Gene3D" id="3.20.20.140">
    <property type="entry name" value="Metal-dependent hydrolases"/>
    <property type="match status" value="2"/>
</dbReference>
<dbReference type="InterPro" id="IPR052018">
    <property type="entry name" value="PHP_domain"/>
</dbReference>
<dbReference type="EMBL" id="CP099799">
    <property type="protein sequence ID" value="USS01845.1"/>
    <property type="molecule type" value="Genomic_DNA"/>
</dbReference>
<dbReference type="InterPro" id="IPR004013">
    <property type="entry name" value="PHP_dom"/>
</dbReference>
<name>A0A9N7PLZ9_CLOSE</name>